<feature type="coiled-coil region" evidence="1">
    <location>
        <begin position="166"/>
        <end position="201"/>
    </location>
</feature>
<feature type="region of interest" description="Disordered" evidence="2">
    <location>
        <begin position="555"/>
        <end position="574"/>
    </location>
</feature>
<accession>A0AAV5L7X1</accession>
<name>A0AAV5L7X1_9ROSI</name>
<protein>
    <submittedName>
        <fullName evidence="3">Uncharacterized protein</fullName>
    </submittedName>
</protein>
<comment type="caution">
    <text evidence="3">The sequence shown here is derived from an EMBL/GenBank/DDBJ whole genome shotgun (WGS) entry which is preliminary data.</text>
</comment>
<feature type="compositionally biased region" description="Basic residues" evidence="2">
    <location>
        <begin position="7"/>
        <end position="22"/>
    </location>
</feature>
<feature type="region of interest" description="Disordered" evidence="2">
    <location>
        <begin position="60"/>
        <end position="84"/>
    </location>
</feature>
<dbReference type="EMBL" id="BPVZ01000098">
    <property type="protein sequence ID" value="GKV33039.1"/>
    <property type="molecule type" value="Genomic_DNA"/>
</dbReference>
<dbReference type="PANTHER" id="PTHR31659:SF0">
    <property type="entry name" value="EMB|CAB61945.1"/>
    <property type="match status" value="1"/>
</dbReference>
<feature type="region of interest" description="Disordered" evidence="2">
    <location>
        <begin position="1"/>
        <end position="22"/>
    </location>
</feature>
<organism evidence="3 4">
    <name type="scientific">Rubroshorea leprosula</name>
    <dbReference type="NCBI Taxonomy" id="152421"/>
    <lineage>
        <taxon>Eukaryota</taxon>
        <taxon>Viridiplantae</taxon>
        <taxon>Streptophyta</taxon>
        <taxon>Embryophyta</taxon>
        <taxon>Tracheophyta</taxon>
        <taxon>Spermatophyta</taxon>
        <taxon>Magnoliopsida</taxon>
        <taxon>eudicotyledons</taxon>
        <taxon>Gunneridae</taxon>
        <taxon>Pentapetalae</taxon>
        <taxon>rosids</taxon>
        <taxon>malvids</taxon>
        <taxon>Malvales</taxon>
        <taxon>Dipterocarpaceae</taxon>
        <taxon>Rubroshorea</taxon>
    </lineage>
</organism>
<feature type="compositionally biased region" description="Low complexity" evidence="2">
    <location>
        <begin position="65"/>
        <end position="78"/>
    </location>
</feature>
<evidence type="ECO:0000313" key="3">
    <source>
        <dbReference type="EMBL" id="GKV33039.1"/>
    </source>
</evidence>
<feature type="region of interest" description="Disordered" evidence="2">
    <location>
        <begin position="604"/>
        <end position="624"/>
    </location>
</feature>
<dbReference type="PANTHER" id="PTHR31659">
    <property type="entry name" value="PROTEIN: UPF0503-LIKE PROTEIN, PUTATIVE (DUF740)-RELATED"/>
    <property type="match status" value="1"/>
</dbReference>
<reference evidence="3 4" key="1">
    <citation type="journal article" date="2021" name="Commun. Biol.">
        <title>The genome of Shorea leprosula (Dipterocarpaceae) highlights the ecological relevance of drought in aseasonal tropical rainforests.</title>
        <authorList>
            <person name="Ng K.K.S."/>
            <person name="Kobayashi M.J."/>
            <person name="Fawcett J.A."/>
            <person name="Hatakeyama M."/>
            <person name="Paape T."/>
            <person name="Ng C.H."/>
            <person name="Ang C.C."/>
            <person name="Tnah L.H."/>
            <person name="Lee C.T."/>
            <person name="Nishiyama T."/>
            <person name="Sese J."/>
            <person name="O'Brien M.J."/>
            <person name="Copetti D."/>
            <person name="Mohd Noor M.I."/>
            <person name="Ong R.C."/>
            <person name="Putra M."/>
            <person name="Sireger I.Z."/>
            <person name="Indrioko S."/>
            <person name="Kosugi Y."/>
            <person name="Izuno A."/>
            <person name="Isagi Y."/>
            <person name="Lee S.L."/>
            <person name="Shimizu K.K."/>
        </authorList>
    </citation>
    <scope>NUCLEOTIDE SEQUENCE [LARGE SCALE GENOMIC DNA]</scope>
    <source>
        <strain evidence="3">214</strain>
    </source>
</reference>
<dbReference type="AlphaFoldDB" id="A0AAV5L7X1"/>
<keyword evidence="1" id="KW-0175">Coiled coil</keyword>
<keyword evidence="4" id="KW-1185">Reference proteome</keyword>
<sequence length="624" mass="70456">MTFPPQPRHHRHHRHSSCHRHPGATPVTGLCASCLRERLEGIQNQSPSCTFSTTTTTAQLRRSKSCSGGHNPSSSSASEPRRKSCDVRAHNTLHDLFAIDDRIKDPNPNLNPNPLPSNVRDIAVFQDLEEEGEFKTMKEFIDLEWGNKKSSRKSFWDAASVFSKKLRKWRRKQEEKKKENNSSLEQAVRTNLRRLREAQSEVGEYGLGRRSCDTDARLSLDVGRLSVDGSRFSFEEPRASWDGYLIGKQNPKSTQMVLVKEDDNVAVGEEKLSVVDEEEKSPGGTAQTRDYYADSVSSHRRRRSFDRRRMSLGEGDDFRSSVSNAKVSPETDGLFHGAKLLVTEKELRDSNWYSIKDYQKKSVESASKDVEVVASRVRQKEYDLKKLPKWKNLLNIWGLIQRQKRSEFGDEDMNVGGDVDNESLLESLQKLRMRRRAANGGRDRSVEGNSSNEKLIESLQMLRRASNSEEDRDIEGKVGDETLAESLQKLRSVRVSNADEDRDTKGKVCDGTLAESLQKLRMAKEDANGGVVGQKLVRSYSVSCRNSSKLEGAFHGMSSAETKGDSEKRRENVAPQQNCSIRYSPNNLDNGLLRFYLTPLRSYKGSKSGKSRLKSMQSAGVNEL</sequence>
<proteinExistence type="predicted"/>
<feature type="compositionally biased region" description="Basic and acidic residues" evidence="2">
    <location>
        <begin position="562"/>
        <end position="572"/>
    </location>
</feature>
<evidence type="ECO:0000313" key="4">
    <source>
        <dbReference type="Proteomes" id="UP001054252"/>
    </source>
</evidence>
<gene>
    <name evidence="3" type="ORF">SLEP1_g41590</name>
</gene>
<feature type="region of interest" description="Disordered" evidence="2">
    <location>
        <begin position="273"/>
        <end position="297"/>
    </location>
</feature>
<dbReference type="Pfam" id="PF05340">
    <property type="entry name" value="DUF740"/>
    <property type="match status" value="3"/>
</dbReference>
<dbReference type="InterPro" id="IPR008004">
    <property type="entry name" value="OCTOPUS-like"/>
</dbReference>
<dbReference type="Proteomes" id="UP001054252">
    <property type="component" value="Unassembled WGS sequence"/>
</dbReference>
<evidence type="ECO:0000256" key="1">
    <source>
        <dbReference type="SAM" id="Coils"/>
    </source>
</evidence>
<evidence type="ECO:0000256" key="2">
    <source>
        <dbReference type="SAM" id="MobiDB-lite"/>
    </source>
</evidence>